<feature type="region of interest" description="Disordered" evidence="1">
    <location>
        <begin position="191"/>
        <end position="217"/>
    </location>
</feature>
<feature type="compositionally biased region" description="Low complexity" evidence="1">
    <location>
        <begin position="164"/>
        <end position="174"/>
    </location>
</feature>
<gene>
    <name evidence="2" type="primary">AlNc14C108G6289</name>
    <name evidence="2" type="ORF">ALNC14_071040</name>
</gene>
<evidence type="ECO:0000313" key="2">
    <source>
        <dbReference type="EMBL" id="CCA20961.1"/>
    </source>
</evidence>
<reference evidence="2" key="1">
    <citation type="journal article" date="2011" name="PLoS Biol.">
        <title>Gene gain and loss during evolution of obligate parasitism in the white rust pathogen of Arabidopsis thaliana.</title>
        <authorList>
            <person name="Kemen E."/>
            <person name="Gardiner A."/>
            <person name="Schultz-Larsen T."/>
            <person name="Kemen A.C."/>
            <person name="Balmuth A.L."/>
            <person name="Robert-Seilaniantz A."/>
            <person name="Bailey K."/>
            <person name="Holub E."/>
            <person name="Studholme D.J."/>
            <person name="Maclean D."/>
            <person name="Jones J.D."/>
        </authorList>
    </citation>
    <scope>NUCLEOTIDE SEQUENCE</scope>
</reference>
<dbReference type="PANTHER" id="PTHR31827">
    <property type="entry name" value="EMB|CAB89363.1"/>
    <property type="match status" value="1"/>
</dbReference>
<dbReference type="HOGENOM" id="CLU_433077_0_0_1"/>
<name>F0WI82_9STRA</name>
<accession>F0WI82</accession>
<organism evidence="2">
    <name type="scientific">Albugo laibachii Nc14</name>
    <dbReference type="NCBI Taxonomy" id="890382"/>
    <lineage>
        <taxon>Eukaryota</taxon>
        <taxon>Sar</taxon>
        <taxon>Stramenopiles</taxon>
        <taxon>Oomycota</taxon>
        <taxon>Peronosporomycetes</taxon>
        <taxon>Albuginales</taxon>
        <taxon>Albuginaceae</taxon>
        <taxon>Albugo</taxon>
    </lineage>
</organism>
<evidence type="ECO:0000256" key="1">
    <source>
        <dbReference type="SAM" id="MobiDB-lite"/>
    </source>
</evidence>
<protein>
    <submittedName>
        <fullName evidence="2">Uncharacterized protein AlNc14C108G6289</fullName>
    </submittedName>
</protein>
<sequence>MDGCNKFDAGRGFCRAHGGGKRCQETHCVKADVGGGYCTAHGGGKRCRVTGCVKIAQGGGKCRAHGGVRRCRHSDCVNLARGHNGMCSEHGGARLCATQGCRRLAKGGTKPIFCLNCVVKLDSEKLFDLNWLADAMASDDESQKRSAPSRVSGVRSKETLQKTSPPSESIESPSCSALTILSEIVDKNDLTPCLENDQPIEGDEKTPGKETGSSYEDGTENLDIFQVGSCLLNGCARSFGGNCSCLSNCECCRPRNGDKDFSNGGSQRKCCSDTMTRSSVTQARAIDNNGGGDNIVDSNKIGENDRTSMRKTKVRLELPKDLIVTKVVALLKTISNVCSVHVLQEVEWNENGNDVATVMLLGPKYPDVTELELLGAMVGTSDMFVILEQSEMQWSHQEIILYIPEMMCQSACGNTIINAINSSDLRENLSAMHFEFDQRLLICRGRNLRASQLCDVIRSIGFESQIKQVAPIPKEYMFQTRAVLDQATSCRLRGVLCDVEGVEQISVLYSSRRVFASGYIETPQKIIDHAAHYGLILSLLGAESVHVDITRDMSHPNSAINPTVDHECDNQTCSRIGCEQYIATLAHTAALAAGWIVPGCAMAWGGECTCGENCKCKGCPKHDPDRYAGLFI</sequence>
<dbReference type="AlphaFoldDB" id="F0WI82"/>
<dbReference type="EMBL" id="FR824153">
    <property type="protein sequence ID" value="CCA20961.1"/>
    <property type="molecule type" value="Genomic_DNA"/>
</dbReference>
<dbReference type="PANTHER" id="PTHR31827:SF1">
    <property type="entry name" value="EMB|CAB89363.1"/>
    <property type="match status" value="1"/>
</dbReference>
<reference evidence="2" key="2">
    <citation type="submission" date="2011-02" db="EMBL/GenBank/DDBJ databases">
        <authorList>
            <person name="MacLean D."/>
        </authorList>
    </citation>
    <scope>NUCLEOTIDE SEQUENCE</scope>
</reference>
<proteinExistence type="predicted"/>
<feature type="region of interest" description="Disordered" evidence="1">
    <location>
        <begin position="138"/>
        <end position="174"/>
    </location>
</feature>